<keyword evidence="8" id="KW-1185">Reference proteome</keyword>
<feature type="transmembrane region" description="Helical" evidence="5">
    <location>
        <begin position="267"/>
        <end position="290"/>
    </location>
</feature>
<evidence type="ECO:0000256" key="1">
    <source>
        <dbReference type="ARBA" id="ARBA00022729"/>
    </source>
</evidence>
<evidence type="ECO:0000256" key="2">
    <source>
        <dbReference type="ARBA" id="ARBA00023157"/>
    </source>
</evidence>
<evidence type="ECO:0000313" key="8">
    <source>
        <dbReference type="Proteomes" id="UP000007110"/>
    </source>
</evidence>
<dbReference type="AlphaFoldDB" id="A0A7M7N7K6"/>
<dbReference type="PROSITE" id="PS50287">
    <property type="entry name" value="SRCR_2"/>
    <property type="match status" value="2"/>
</dbReference>
<evidence type="ECO:0000313" key="7">
    <source>
        <dbReference type="EnsemblMetazoa" id="XP_030832337"/>
    </source>
</evidence>
<dbReference type="GO" id="GO:0016020">
    <property type="term" value="C:membrane"/>
    <property type="evidence" value="ECO:0007669"/>
    <property type="project" value="InterPro"/>
</dbReference>
<protein>
    <recommendedName>
        <fullName evidence="6">SRCR domain-containing protein</fullName>
    </recommendedName>
</protein>
<dbReference type="OMA" id="NCKMASI"/>
<feature type="compositionally biased region" description="Polar residues" evidence="4">
    <location>
        <begin position="317"/>
        <end position="334"/>
    </location>
</feature>
<evidence type="ECO:0000256" key="4">
    <source>
        <dbReference type="SAM" id="MobiDB-lite"/>
    </source>
</evidence>
<dbReference type="PANTHER" id="PTHR48071:SF28">
    <property type="entry name" value="SRCR DOMAIN-CONTAINING PROTEIN"/>
    <property type="match status" value="1"/>
</dbReference>
<feature type="disulfide bond" evidence="3">
    <location>
        <begin position="68"/>
        <end position="132"/>
    </location>
</feature>
<dbReference type="SMART" id="SM00202">
    <property type="entry name" value="SR"/>
    <property type="match status" value="2"/>
</dbReference>
<evidence type="ECO:0000256" key="3">
    <source>
        <dbReference type="PROSITE-ProRule" id="PRU00196"/>
    </source>
</evidence>
<keyword evidence="2 3" id="KW-1015">Disulfide bond</keyword>
<dbReference type="KEGG" id="spu:100891929"/>
<feature type="compositionally biased region" description="Polar residues" evidence="4">
    <location>
        <begin position="451"/>
        <end position="461"/>
    </location>
</feature>
<dbReference type="Gene3D" id="3.10.250.10">
    <property type="entry name" value="SRCR-like domain"/>
    <property type="match status" value="2"/>
</dbReference>
<feature type="region of interest" description="Disordered" evidence="4">
    <location>
        <begin position="317"/>
        <end position="379"/>
    </location>
</feature>
<dbReference type="RefSeq" id="XP_030832337.1">
    <property type="nucleotide sequence ID" value="XM_030976477.1"/>
</dbReference>
<dbReference type="PRINTS" id="PR00258">
    <property type="entry name" value="SPERACTRCPTR"/>
</dbReference>
<keyword evidence="1" id="KW-0732">Signal</keyword>
<dbReference type="InParanoid" id="A0A7M7N7K6"/>
<feature type="compositionally biased region" description="Polar residues" evidence="4">
    <location>
        <begin position="355"/>
        <end position="367"/>
    </location>
</feature>
<feature type="domain" description="SRCR" evidence="6">
    <location>
        <begin position="43"/>
        <end position="143"/>
    </location>
</feature>
<dbReference type="PANTHER" id="PTHR48071">
    <property type="entry name" value="SRCR DOMAIN-CONTAINING PROTEIN"/>
    <property type="match status" value="1"/>
</dbReference>
<comment type="caution">
    <text evidence="3">Lacks conserved residue(s) required for the propagation of feature annotation.</text>
</comment>
<dbReference type="FunFam" id="3.10.250.10:FF:000001">
    <property type="entry name" value="Lysyl oxidase 4 isoform X1"/>
    <property type="match status" value="2"/>
</dbReference>
<dbReference type="InterPro" id="IPR036772">
    <property type="entry name" value="SRCR-like_dom_sf"/>
</dbReference>
<dbReference type="GeneID" id="100891929"/>
<sequence length="461" mass="50138">MHTIFVKRMQNCKMASIAEIVIGLLCITTGLVNHVQSQSQYDVRLTDGDQYNNGRVEIYYNNEWVTVCDYNWGDDEAQIVCRQLGYNSGNAVVRYNAYYGPGSGSIFNVYCSFFSESGLSACSFIESSFYSCTHDNDAGVECGDGTTTSTSFFPSTSIRLVGGASADEGRVEIYYNGEWGTVCDDSWDDNDAEVVCRQLGLSTYSAVAWTSTGIYGRGTGRILLDEVNCYGYEYSLTACSSNGWYNTDCSHHEDAGVRCGPITSPRVIGTMSFVGISLFLLLVIGIVVVCRVCNTKPIPTHIASHGTELTTINNGSTTTNQYTASPSAVTQGTPISYLPPPATAPSTVTVLPPGYSSQSQAPVNPSLSPGARNPETGQSQFPEEHEYLEVNPGVPPPDGANTYQDLDLTHQESSYQDLNQFPEDNDYLEVNPGTPPPDSTNTYQDLDLTHQESSYQDLNLA</sequence>
<reference evidence="7" key="2">
    <citation type="submission" date="2021-01" db="UniProtKB">
        <authorList>
            <consortium name="EnsemblMetazoa"/>
        </authorList>
    </citation>
    <scope>IDENTIFICATION</scope>
</reference>
<name>A0A7M7N7K6_STRPU</name>
<dbReference type="InterPro" id="IPR001190">
    <property type="entry name" value="SRCR"/>
</dbReference>
<evidence type="ECO:0000256" key="5">
    <source>
        <dbReference type="SAM" id="Phobius"/>
    </source>
</evidence>
<dbReference type="SUPFAM" id="SSF56487">
    <property type="entry name" value="SRCR-like"/>
    <property type="match status" value="2"/>
</dbReference>
<keyword evidence="5" id="KW-1133">Transmembrane helix</keyword>
<accession>A0A7M7N7K6</accession>
<feature type="region of interest" description="Disordered" evidence="4">
    <location>
        <begin position="421"/>
        <end position="461"/>
    </location>
</feature>
<feature type="compositionally biased region" description="Low complexity" evidence="4">
    <location>
        <begin position="344"/>
        <end position="353"/>
    </location>
</feature>
<proteinExistence type="predicted"/>
<dbReference type="OrthoDB" id="6020543at2759"/>
<keyword evidence="5" id="KW-0812">Transmembrane</keyword>
<dbReference type="Pfam" id="PF00530">
    <property type="entry name" value="SRCR"/>
    <property type="match status" value="2"/>
</dbReference>
<reference evidence="8" key="1">
    <citation type="submission" date="2015-02" db="EMBL/GenBank/DDBJ databases">
        <title>Genome sequencing for Strongylocentrotus purpuratus.</title>
        <authorList>
            <person name="Murali S."/>
            <person name="Liu Y."/>
            <person name="Vee V."/>
            <person name="English A."/>
            <person name="Wang M."/>
            <person name="Skinner E."/>
            <person name="Han Y."/>
            <person name="Muzny D.M."/>
            <person name="Worley K.C."/>
            <person name="Gibbs R.A."/>
        </authorList>
    </citation>
    <scope>NUCLEOTIDE SEQUENCE</scope>
</reference>
<keyword evidence="5" id="KW-0472">Membrane</keyword>
<organism evidence="7 8">
    <name type="scientific">Strongylocentrotus purpuratus</name>
    <name type="common">Purple sea urchin</name>
    <dbReference type="NCBI Taxonomy" id="7668"/>
    <lineage>
        <taxon>Eukaryota</taxon>
        <taxon>Metazoa</taxon>
        <taxon>Echinodermata</taxon>
        <taxon>Eleutherozoa</taxon>
        <taxon>Echinozoa</taxon>
        <taxon>Echinoidea</taxon>
        <taxon>Euechinoidea</taxon>
        <taxon>Echinacea</taxon>
        <taxon>Camarodonta</taxon>
        <taxon>Echinidea</taxon>
        <taxon>Strongylocentrotidae</taxon>
        <taxon>Strongylocentrotus</taxon>
    </lineage>
</organism>
<feature type="disulfide bond" evidence="3">
    <location>
        <begin position="229"/>
        <end position="239"/>
    </location>
</feature>
<feature type="domain" description="SRCR" evidence="6">
    <location>
        <begin position="158"/>
        <end position="260"/>
    </location>
</feature>
<evidence type="ECO:0000259" key="6">
    <source>
        <dbReference type="PROSITE" id="PS50287"/>
    </source>
</evidence>
<dbReference type="PROSITE" id="PS00420">
    <property type="entry name" value="SRCR_1"/>
    <property type="match status" value="1"/>
</dbReference>
<dbReference type="Proteomes" id="UP000007110">
    <property type="component" value="Unassembled WGS sequence"/>
</dbReference>
<feature type="disulfide bond" evidence="3">
    <location>
        <begin position="81"/>
        <end position="142"/>
    </location>
</feature>
<dbReference type="EnsemblMetazoa" id="XM_030976477">
    <property type="protein sequence ID" value="XP_030832337"/>
    <property type="gene ID" value="LOC100891929"/>
</dbReference>